<dbReference type="PANTHER" id="PTHR46927:SF3">
    <property type="entry name" value="THAP-TYPE DOMAIN-CONTAINING PROTEIN"/>
    <property type="match status" value="1"/>
</dbReference>
<name>A0AAV6UA57_9ARAC</name>
<dbReference type="AlphaFoldDB" id="A0AAV6UA57"/>
<proteinExistence type="predicted"/>
<reference evidence="8 9" key="1">
    <citation type="journal article" date="2022" name="Nat. Ecol. Evol.">
        <title>A masculinizing supergene underlies an exaggerated male reproductive morph in a spider.</title>
        <authorList>
            <person name="Hendrickx F."/>
            <person name="De Corte Z."/>
            <person name="Sonet G."/>
            <person name="Van Belleghem S.M."/>
            <person name="Kostlbacher S."/>
            <person name="Vangestel C."/>
        </authorList>
    </citation>
    <scope>NUCLEOTIDE SEQUENCE [LARGE SCALE GENOMIC DNA]</scope>
    <source>
        <strain evidence="8">W744_W776</strain>
    </source>
</reference>
<feature type="compositionally biased region" description="Polar residues" evidence="6">
    <location>
        <begin position="333"/>
        <end position="344"/>
    </location>
</feature>
<dbReference type="GO" id="GO:0003677">
    <property type="term" value="F:DNA binding"/>
    <property type="evidence" value="ECO:0007669"/>
    <property type="project" value="UniProtKB-UniRule"/>
</dbReference>
<dbReference type="Gene3D" id="6.20.210.20">
    <property type="entry name" value="THAP domain"/>
    <property type="match status" value="1"/>
</dbReference>
<evidence type="ECO:0000313" key="9">
    <source>
        <dbReference type="Proteomes" id="UP000827092"/>
    </source>
</evidence>
<gene>
    <name evidence="8" type="ORF">JTE90_024757</name>
</gene>
<dbReference type="InterPro" id="IPR052224">
    <property type="entry name" value="THAP_domain_protein"/>
</dbReference>
<feature type="region of interest" description="Disordered" evidence="6">
    <location>
        <begin position="333"/>
        <end position="353"/>
    </location>
</feature>
<keyword evidence="1" id="KW-0479">Metal-binding</keyword>
<dbReference type="Pfam" id="PF05485">
    <property type="entry name" value="THAP"/>
    <property type="match status" value="1"/>
</dbReference>
<dbReference type="InterPro" id="IPR038441">
    <property type="entry name" value="THAP_Znf_sf"/>
</dbReference>
<dbReference type="Proteomes" id="UP000827092">
    <property type="component" value="Unassembled WGS sequence"/>
</dbReference>
<evidence type="ECO:0000313" key="8">
    <source>
        <dbReference type="EMBL" id="KAG8181009.1"/>
    </source>
</evidence>
<accession>A0AAV6UA57</accession>
<dbReference type="GO" id="GO:0008270">
    <property type="term" value="F:zinc ion binding"/>
    <property type="evidence" value="ECO:0007669"/>
    <property type="project" value="UniProtKB-KW"/>
</dbReference>
<dbReference type="EMBL" id="JAFNEN010000539">
    <property type="protein sequence ID" value="KAG8181009.1"/>
    <property type="molecule type" value="Genomic_DNA"/>
</dbReference>
<evidence type="ECO:0000259" key="7">
    <source>
        <dbReference type="PROSITE" id="PS50950"/>
    </source>
</evidence>
<keyword evidence="9" id="KW-1185">Reference proteome</keyword>
<evidence type="ECO:0000256" key="2">
    <source>
        <dbReference type="ARBA" id="ARBA00022771"/>
    </source>
</evidence>
<dbReference type="SMART" id="SM00980">
    <property type="entry name" value="THAP"/>
    <property type="match status" value="1"/>
</dbReference>
<sequence length="353" mass="40565">MVNTCVVPGCRRNYDKQENVTLFRFPKDKFQLQKWVSTIPRENFTPSKHSRVCLRHFKEEDIRRHTEAFDEKGQKLSVALQQPRLKDGAVPFIFPGCPKYLSNEKVRRPCPDAKKRNYGKQPIGVSYTRKPKREGTIDNLAILRTPQIRRKVVDGAVLAEKLRKGDVHYYNTDHKQSERKTLVRTLGAYLMKACAIMDKPSKEEKILMARSITETFPALRSQDTPNGCELYYDPVSHTGFLEHFIRGRRSSDPNIAIREYGKRKHEVEASTSIKDANDYMARNKLDDKEEMETIIDSLVTGSKTSKDVPVIQKVRSKKSRTFLHQQDGSAVEMQQSKRVTTPGSYRNAGNFGL</sequence>
<dbReference type="SUPFAM" id="SSF57716">
    <property type="entry name" value="Glucocorticoid receptor-like (DNA-binding domain)"/>
    <property type="match status" value="1"/>
</dbReference>
<dbReference type="PROSITE" id="PS50950">
    <property type="entry name" value="ZF_THAP"/>
    <property type="match status" value="1"/>
</dbReference>
<evidence type="ECO:0000256" key="6">
    <source>
        <dbReference type="SAM" id="MobiDB-lite"/>
    </source>
</evidence>
<keyword evidence="4 5" id="KW-0238">DNA-binding</keyword>
<keyword evidence="2 5" id="KW-0863">Zinc-finger</keyword>
<comment type="caution">
    <text evidence="8">The sequence shown here is derived from an EMBL/GenBank/DDBJ whole genome shotgun (WGS) entry which is preliminary data.</text>
</comment>
<evidence type="ECO:0000256" key="5">
    <source>
        <dbReference type="PROSITE-ProRule" id="PRU00309"/>
    </source>
</evidence>
<keyword evidence="3" id="KW-0862">Zinc</keyword>
<dbReference type="SMART" id="SM00692">
    <property type="entry name" value="DM3"/>
    <property type="match status" value="1"/>
</dbReference>
<feature type="domain" description="THAP-type" evidence="7">
    <location>
        <begin position="1"/>
        <end position="94"/>
    </location>
</feature>
<evidence type="ECO:0000256" key="4">
    <source>
        <dbReference type="ARBA" id="ARBA00023125"/>
    </source>
</evidence>
<evidence type="ECO:0000256" key="3">
    <source>
        <dbReference type="ARBA" id="ARBA00022833"/>
    </source>
</evidence>
<dbReference type="PANTHER" id="PTHR46927">
    <property type="entry name" value="AGAP005574-PA"/>
    <property type="match status" value="1"/>
</dbReference>
<organism evidence="8 9">
    <name type="scientific">Oedothorax gibbosus</name>
    <dbReference type="NCBI Taxonomy" id="931172"/>
    <lineage>
        <taxon>Eukaryota</taxon>
        <taxon>Metazoa</taxon>
        <taxon>Ecdysozoa</taxon>
        <taxon>Arthropoda</taxon>
        <taxon>Chelicerata</taxon>
        <taxon>Arachnida</taxon>
        <taxon>Araneae</taxon>
        <taxon>Araneomorphae</taxon>
        <taxon>Entelegynae</taxon>
        <taxon>Araneoidea</taxon>
        <taxon>Linyphiidae</taxon>
        <taxon>Erigoninae</taxon>
        <taxon>Oedothorax</taxon>
    </lineage>
</organism>
<evidence type="ECO:0000256" key="1">
    <source>
        <dbReference type="ARBA" id="ARBA00022723"/>
    </source>
</evidence>
<protein>
    <recommendedName>
        <fullName evidence="7">THAP-type domain-containing protein</fullName>
    </recommendedName>
</protein>
<dbReference type="InterPro" id="IPR006612">
    <property type="entry name" value="THAP_Znf"/>
</dbReference>